<name>A0A544VYV1_9MYCO</name>
<evidence type="ECO:0000256" key="1">
    <source>
        <dbReference type="ARBA" id="ARBA00023125"/>
    </source>
</evidence>
<reference evidence="4 5" key="1">
    <citation type="submission" date="2018-10" db="EMBL/GenBank/DDBJ databases">
        <title>Draft genome of Mycobacterium hodleri strain B.</title>
        <authorList>
            <person name="Amande T.J."/>
            <person name="Mcgenity T.J."/>
        </authorList>
    </citation>
    <scope>NUCLEOTIDE SEQUENCE [LARGE SCALE GENOMIC DNA]</scope>
    <source>
        <strain evidence="4 5">B</strain>
    </source>
</reference>
<dbReference type="InterPro" id="IPR001647">
    <property type="entry name" value="HTH_TetR"/>
</dbReference>
<feature type="DNA-binding region" description="H-T-H motif" evidence="2">
    <location>
        <begin position="57"/>
        <end position="76"/>
    </location>
</feature>
<dbReference type="GO" id="GO:0003700">
    <property type="term" value="F:DNA-binding transcription factor activity"/>
    <property type="evidence" value="ECO:0007669"/>
    <property type="project" value="TreeGrafter"/>
</dbReference>
<dbReference type="Pfam" id="PF00440">
    <property type="entry name" value="TetR_N"/>
    <property type="match status" value="1"/>
</dbReference>
<evidence type="ECO:0000313" key="5">
    <source>
        <dbReference type="Proteomes" id="UP000315759"/>
    </source>
</evidence>
<dbReference type="PANTHER" id="PTHR30055:SF226">
    <property type="entry name" value="HTH-TYPE TRANSCRIPTIONAL REGULATOR PKSA"/>
    <property type="match status" value="1"/>
</dbReference>
<protein>
    <submittedName>
        <fullName evidence="4">TetR/AcrR family transcriptional regulator</fullName>
    </submittedName>
</protein>
<dbReference type="InterPro" id="IPR050109">
    <property type="entry name" value="HTH-type_TetR-like_transc_reg"/>
</dbReference>
<dbReference type="PANTHER" id="PTHR30055">
    <property type="entry name" value="HTH-TYPE TRANSCRIPTIONAL REGULATOR RUTR"/>
    <property type="match status" value="1"/>
</dbReference>
<evidence type="ECO:0000256" key="2">
    <source>
        <dbReference type="PROSITE-ProRule" id="PRU00335"/>
    </source>
</evidence>
<evidence type="ECO:0000259" key="3">
    <source>
        <dbReference type="PROSITE" id="PS50977"/>
    </source>
</evidence>
<proteinExistence type="predicted"/>
<gene>
    <name evidence="4" type="ORF">D8S82_18350</name>
</gene>
<dbReference type="PROSITE" id="PS50977">
    <property type="entry name" value="HTH_TETR_2"/>
    <property type="match status" value="1"/>
</dbReference>
<dbReference type="Gene3D" id="1.10.357.10">
    <property type="entry name" value="Tetracycline Repressor, domain 2"/>
    <property type="match status" value="1"/>
</dbReference>
<keyword evidence="1 2" id="KW-0238">DNA-binding</keyword>
<dbReference type="Proteomes" id="UP000315759">
    <property type="component" value="Unassembled WGS sequence"/>
</dbReference>
<evidence type="ECO:0000313" key="4">
    <source>
        <dbReference type="EMBL" id="TQR85162.1"/>
    </source>
</evidence>
<keyword evidence="5" id="KW-1185">Reference proteome</keyword>
<comment type="caution">
    <text evidence="4">The sequence shown here is derived from an EMBL/GenBank/DDBJ whole genome shotgun (WGS) entry which is preliminary data.</text>
</comment>
<accession>A0A544VYV1</accession>
<dbReference type="AlphaFoldDB" id="A0A544VYV1"/>
<sequence>MRCPGPHSVITVVHMSGLVSPPPRRPGRRDEYAQQTRDAVVVAARALFADRGFVATTVDDIAASSRVSPGTVYQQCGGKHGLLRTLLSLWANAPSMSRTAARIDHAYTGEEVFELLGVGYLDMYRQFGDVIALSVAVAPHDEESAKCLDEITAKHRVVLIGAARRLREFGVLSDGTSDDDFADVAEFYFGSHGGIRFMATNLGWAPERARMWITTQFARGFGVDVLLDR</sequence>
<dbReference type="EMBL" id="VIFX01000023">
    <property type="protein sequence ID" value="TQR85162.1"/>
    <property type="molecule type" value="Genomic_DNA"/>
</dbReference>
<dbReference type="InterPro" id="IPR009057">
    <property type="entry name" value="Homeodomain-like_sf"/>
</dbReference>
<dbReference type="PRINTS" id="PR00455">
    <property type="entry name" value="HTHTETR"/>
</dbReference>
<organism evidence="4 5">
    <name type="scientific">Mycolicibacterium hodleri</name>
    <dbReference type="NCBI Taxonomy" id="49897"/>
    <lineage>
        <taxon>Bacteria</taxon>
        <taxon>Bacillati</taxon>
        <taxon>Actinomycetota</taxon>
        <taxon>Actinomycetes</taxon>
        <taxon>Mycobacteriales</taxon>
        <taxon>Mycobacteriaceae</taxon>
        <taxon>Mycolicibacterium</taxon>
    </lineage>
</organism>
<dbReference type="SUPFAM" id="SSF46689">
    <property type="entry name" value="Homeodomain-like"/>
    <property type="match status" value="1"/>
</dbReference>
<feature type="domain" description="HTH tetR-type" evidence="3">
    <location>
        <begin position="34"/>
        <end position="94"/>
    </location>
</feature>
<dbReference type="GO" id="GO:0000976">
    <property type="term" value="F:transcription cis-regulatory region binding"/>
    <property type="evidence" value="ECO:0007669"/>
    <property type="project" value="TreeGrafter"/>
</dbReference>